<dbReference type="InterPro" id="IPR013320">
    <property type="entry name" value="ConA-like_dom_sf"/>
</dbReference>
<keyword evidence="5 10" id="KW-0732">Signal</keyword>
<proteinExistence type="inferred from homology"/>
<evidence type="ECO:0000256" key="1">
    <source>
        <dbReference type="ARBA" id="ARBA00004613"/>
    </source>
</evidence>
<evidence type="ECO:0000256" key="9">
    <source>
        <dbReference type="PROSITE-ProRule" id="PRU01172"/>
    </source>
</evidence>
<dbReference type="FunFam" id="2.60.120.200:FF:000070">
    <property type="entry name" value="Serum amyloid P-component"/>
    <property type="match status" value="1"/>
</dbReference>
<evidence type="ECO:0000256" key="7">
    <source>
        <dbReference type="ARBA" id="ARBA00023157"/>
    </source>
</evidence>
<dbReference type="Gene3D" id="2.60.120.200">
    <property type="match status" value="1"/>
</dbReference>
<comment type="subcellular location">
    <subcellularLocation>
        <location evidence="1 10">Secreted</location>
    </subcellularLocation>
</comment>
<dbReference type="GO" id="GO:0001849">
    <property type="term" value="F:complement component C1q complex binding"/>
    <property type="evidence" value="ECO:0007669"/>
    <property type="project" value="TreeGrafter"/>
</dbReference>
<organism evidence="12 13">
    <name type="scientific">Eublepharis macularius</name>
    <name type="common">Leopard gecko</name>
    <name type="synonym">Cyrtodactylus macularius</name>
    <dbReference type="NCBI Taxonomy" id="481883"/>
    <lineage>
        <taxon>Eukaryota</taxon>
        <taxon>Metazoa</taxon>
        <taxon>Chordata</taxon>
        <taxon>Craniata</taxon>
        <taxon>Vertebrata</taxon>
        <taxon>Euteleostomi</taxon>
        <taxon>Lepidosauria</taxon>
        <taxon>Squamata</taxon>
        <taxon>Bifurcata</taxon>
        <taxon>Gekkota</taxon>
        <taxon>Eublepharidae</taxon>
        <taxon>Eublepharinae</taxon>
        <taxon>Eublepharis</taxon>
    </lineage>
</organism>
<dbReference type="Proteomes" id="UP001190640">
    <property type="component" value="Chromosome 1"/>
</dbReference>
<dbReference type="CDD" id="cd00152">
    <property type="entry name" value="PTX"/>
    <property type="match status" value="1"/>
</dbReference>
<evidence type="ECO:0000313" key="13">
    <source>
        <dbReference type="RefSeq" id="XP_054854416.1"/>
    </source>
</evidence>
<evidence type="ECO:0000256" key="6">
    <source>
        <dbReference type="ARBA" id="ARBA00022837"/>
    </source>
</evidence>
<comment type="caution">
    <text evidence="9">Lacks conserved residue(s) required for the propagation of feature annotation.</text>
</comment>
<dbReference type="SMART" id="SM00159">
    <property type="entry name" value="PTX"/>
    <property type="match status" value="1"/>
</dbReference>
<evidence type="ECO:0000259" key="11">
    <source>
        <dbReference type="PROSITE" id="PS51828"/>
    </source>
</evidence>
<evidence type="ECO:0000256" key="10">
    <source>
        <dbReference type="RuleBase" id="RU362112"/>
    </source>
</evidence>
<evidence type="ECO:0000313" key="12">
    <source>
        <dbReference type="Proteomes" id="UP001190640"/>
    </source>
</evidence>
<keyword evidence="3" id="KW-0964">Secreted</keyword>
<dbReference type="InterPro" id="IPR051005">
    <property type="entry name" value="Pentraxin_domain"/>
</dbReference>
<feature type="domain" description="Pentraxin (PTX)" evidence="11">
    <location>
        <begin position="24"/>
        <end position="226"/>
    </location>
</feature>
<evidence type="ECO:0000256" key="4">
    <source>
        <dbReference type="ARBA" id="ARBA00022723"/>
    </source>
</evidence>
<keyword evidence="7" id="KW-1015">Disulfide bond</keyword>
<dbReference type="GO" id="GO:0046872">
    <property type="term" value="F:metal ion binding"/>
    <property type="evidence" value="ECO:0007669"/>
    <property type="project" value="UniProtKB-KW"/>
</dbReference>
<evidence type="ECO:0000256" key="8">
    <source>
        <dbReference type="ARBA" id="ARBA00038102"/>
    </source>
</evidence>
<feature type="signal peptide" evidence="10">
    <location>
        <begin position="1"/>
        <end position="19"/>
    </location>
</feature>
<dbReference type="GO" id="GO:0006953">
    <property type="term" value="P:acute-phase response"/>
    <property type="evidence" value="ECO:0007669"/>
    <property type="project" value="UniProtKB-KW"/>
</dbReference>
<comment type="subunit">
    <text evidence="10">Homopentamer. Pentaxin (or pentraxin) have a discoid arrangement of 5 non-covalently bound subunits.</text>
</comment>
<protein>
    <recommendedName>
        <fullName evidence="10">Pentraxin family member</fullName>
    </recommendedName>
</protein>
<dbReference type="InterPro" id="IPR030476">
    <property type="entry name" value="Pentaxin_CS"/>
</dbReference>
<comment type="cofactor">
    <cofactor evidence="10">
        <name>Ca(2+)</name>
        <dbReference type="ChEBI" id="CHEBI:29108"/>
    </cofactor>
    <text evidence="10">Binds 2 calcium ions per subunit.</text>
</comment>
<dbReference type="GO" id="GO:0005615">
    <property type="term" value="C:extracellular space"/>
    <property type="evidence" value="ECO:0007669"/>
    <property type="project" value="TreeGrafter"/>
</dbReference>
<evidence type="ECO:0000256" key="3">
    <source>
        <dbReference type="ARBA" id="ARBA00022525"/>
    </source>
</evidence>
<dbReference type="RefSeq" id="XP_054854416.1">
    <property type="nucleotide sequence ID" value="XM_054998441.1"/>
</dbReference>
<accession>A0AA97LGH4</accession>
<evidence type="ECO:0000256" key="2">
    <source>
        <dbReference type="ARBA" id="ARBA00022486"/>
    </source>
</evidence>
<reference evidence="13" key="1">
    <citation type="submission" date="2025-08" db="UniProtKB">
        <authorList>
            <consortium name="RefSeq"/>
        </authorList>
    </citation>
    <scope>IDENTIFICATION</scope>
    <source>
        <tissue evidence="13">Blood</tissue>
    </source>
</reference>
<keyword evidence="4 10" id="KW-0479">Metal-binding</keyword>
<sequence length="231" mass="26200">MHKKFLPLLLLSSLLGSFAQEDLGRKAFVFPVASDTAYVVLKTIVQRPLTGFTLCMRFYTELTRTFSLFSYASERNYNEILIFVEKPNKYSLYLSDRAVTFDIPEKMTAKLGGEHICVSWESDTGLVEFWMNGQPMVRKSLKKGHSISTEASIILGQEQDSLGGGFDIDQSFVGEITDMYMWSRVLSPDEVVHTWYNEALPDCLINWRSLSYNITGYAAIKPALFSVRRAG</sequence>
<keyword evidence="2" id="KW-0011">Acute phase</keyword>
<name>A0AA97LGH4_EUBMA</name>
<evidence type="ECO:0000256" key="5">
    <source>
        <dbReference type="ARBA" id="ARBA00022729"/>
    </source>
</evidence>
<keyword evidence="6 10" id="KW-0106">Calcium</keyword>
<dbReference type="PANTHER" id="PTHR45869">
    <property type="entry name" value="C-REACTIVE PROTEIN-RELATED"/>
    <property type="match status" value="1"/>
</dbReference>
<dbReference type="KEGG" id="emc:129342593"/>
<dbReference type="PROSITE" id="PS51828">
    <property type="entry name" value="PTX_2"/>
    <property type="match status" value="1"/>
</dbReference>
<dbReference type="InterPro" id="IPR001759">
    <property type="entry name" value="PTX_dom"/>
</dbReference>
<feature type="chain" id="PRO_5041516003" description="Pentraxin family member" evidence="10">
    <location>
        <begin position="20"/>
        <end position="231"/>
    </location>
</feature>
<comment type="similarity">
    <text evidence="8 10">Belongs to the pentraxin family.</text>
</comment>
<keyword evidence="12" id="KW-1185">Reference proteome</keyword>
<dbReference type="GeneID" id="129342593"/>
<dbReference type="PRINTS" id="PR00895">
    <property type="entry name" value="PENTAXIN"/>
</dbReference>
<dbReference type="PROSITE" id="PS00289">
    <property type="entry name" value="PTX_1"/>
    <property type="match status" value="1"/>
</dbReference>
<dbReference type="Pfam" id="PF00354">
    <property type="entry name" value="Pentaxin"/>
    <property type="match status" value="1"/>
</dbReference>
<dbReference type="GO" id="GO:0045087">
    <property type="term" value="P:innate immune response"/>
    <property type="evidence" value="ECO:0007669"/>
    <property type="project" value="TreeGrafter"/>
</dbReference>
<dbReference type="AlphaFoldDB" id="A0AA97LGH4"/>
<gene>
    <name evidence="13" type="primary">LOC129342593</name>
</gene>
<dbReference type="SUPFAM" id="SSF49899">
    <property type="entry name" value="Concanavalin A-like lectins/glucanases"/>
    <property type="match status" value="1"/>
</dbReference>
<dbReference type="PANTHER" id="PTHR45869:SF7">
    <property type="entry name" value="C-REACTIVE PROTEIN"/>
    <property type="match status" value="1"/>
</dbReference>